<dbReference type="CDD" id="cd04622">
    <property type="entry name" value="CBS_pair_HRP1_like"/>
    <property type="match status" value="1"/>
</dbReference>
<dbReference type="OrthoDB" id="9808528at2"/>
<dbReference type="PANTHER" id="PTHR48108:SF34">
    <property type="entry name" value="CBS DOMAIN-CONTAINING PROTEIN YHCV"/>
    <property type="match status" value="1"/>
</dbReference>
<proteinExistence type="predicted"/>
<evidence type="ECO:0000313" key="6">
    <source>
        <dbReference type="Proteomes" id="UP000199517"/>
    </source>
</evidence>
<dbReference type="InterPro" id="IPR051462">
    <property type="entry name" value="CBS_domain-containing"/>
</dbReference>
<evidence type="ECO:0000256" key="2">
    <source>
        <dbReference type="PROSITE-ProRule" id="PRU00703"/>
    </source>
</evidence>
<feature type="domain" description="CBS" evidence="4">
    <location>
        <begin position="71"/>
        <end position="130"/>
    </location>
</feature>
<organism evidence="5 6">
    <name type="scientific">Paracidovorax konjaci</name>
    <dbReference type="NCBI Taxonomy" id="32040"/>
    <lineage>
        <taxon>Bacteria</taxon>
        <taxon>Pseudomonadati</taxon>
        <taxon>Pseudomonadota</taxon>
        <taxon>Betaproteobacteria</taxon>
        <taxon>Burkholderiales</taxon>
        <taxon>Comamonadaceae</taxon>
        <taxon>Paracidovorax</taxon>
    </lineage>
</organism>
<dbReference type="PANTHER" id="PTHR48108">
    <property type="entry name" value="CBS DOMAIN-CONTAINING PROTEIN CBSX2, CHLOROPLASTIC"/>
    <property type="match status" value="1"/>
</dbReference>
<dbReference type="SMART" id="SM00116">
    <property type="entry name" value="CBS"/>
    <property type="match status" value="2"/>
</dbReference>
<dbReference type="EMBL" id="FOMQ01000017">
    <property type="protein sequence ID" value="SFE17868.1"/>
    <property type="molecule type" value="Genomic_DNA"/>
</dbReference>
<dbReference type="STRING" id="32040.SAMN04489710_11739"/>
<keyword evidence="6" id="KW-1185">Reference proteome</keyword>
<name>A0A1I1YFS8_9BURK</name>
<keyword evidence="1" id="KW-0677">Repeat</keyword>
<evidence type="ECO:0000259" key="4">
    <source>
        <dbReference type="PROSITE" id="PS51371"/>
    </source>
</evidence>
<evidence type="ECO:0000256" key="1">
    <source>
        <dbReference type="ARBA" id="ARBA00022737"/>
    </source>
</evidence>
<dbReference type="SUPFAM" id="SSF54631">
    <property type="entry name" value="CBS-domain pair"/>
    <property type="match status" value="1"/>
</dbReference>
<feature type="region of interest" description="Disordered" evidence="3">
    <location>
        <begin position="119"/>
        <end position="157"/>
    </location>
</feature>
<gene>
    <name evidence="5" type="ORF">SAMN04489710_11739</name>
</gene>
<keyword evidence="2" id="KW-0129">CBS domain</keyword>
<evidence type="ECO:0000313" key="5">
    <source>
        <dbReference type="EMBL" id="SFE17868.1"/>
    </source>
</evidence>
<dbReference type="Proteomes" id="UP000199517">
    <property type="component" value="Unassembled WGS sequence"/>
</dbReference>
<reference evidence="6" key="1">
    <citation type="submission" date="2016-10" db="EMBL/GenBank/DDBJ databases">
        <authorList>
            <person name="Varghese N."/>
            <person name="Submissions S."/>
        </authorList>
    </citation>
    <scope>NUCLEOTIDE SEQUENCE [LARGE SCALE GENOMIC DNA]</scope>
    <source>
        <strain evidence="6">DSM 7481</strain>
    </source>
</reference>
<dbReference type="PROSITE" id="PS51371">
    <property type="entry name" value="CBS"/>
    <property type="match status" value="2"/>
</dbReference>
<dbReference type="Gene3D" id="3.10.580.10">
    <property type="entry name" value="CBS-domain"/>
    <property type="match status" value="1"/>
</dbReference>
<dbReference type="Pfam" id="PF00571">
    <property type="entry name" value="CBS"/>
    <property type="match status" value="2"/>
</dbReference>
<dbReference type="AlphaFoldDB" id="A0A1I1YFS8"/>
<evidence type="ECO:0000256" key="3">
    <source>
        <dbReference type="SAM" id="MobiDB-lite"/>
    </source>
</evidence>
<sequence>MPNVSDVMTRGVRTMAPGDSMVLAAQAMRELNVGAIPVCDGERLVGMVTDRDIVIRGVAQERHDARLTEVMSPEPIYCYEDDPVDMALQAMRGEQIRRLPVVDRDKRLVGVVSFGDMATDGDERQTGAALREITTPSEPDRSGNSAAAGNAAGGQTR</sequence>
<protein>
    <submittedName>
        <fullName evidence="5">CBS domain-containing protein</fullName>
    </submittedName>
</protein>
<dbReference type="RefSeq" id="WP_092956504.1">
    <property type="nucleotide sequence ID" value="NZ_FOMQ01000017.1"/>
</dbReference>
<accession>A0A1I1YFS8</accession>
<dbReference type="InterPro" id="IPR000644">
    <property type="entry name" value="CBS_dom"/>
</dbReference>
<feature type="compositionally biased region" description="Low complexity" evidence="3">
    <location>
        <begin position="142"/>
        <end position="157"/>
    </location>
</feature>
<dbReference type="InterPro" id="IPR046342">
    <property type="entry name" value="CBS_dom_sf"/>
</dbReference>
<feature type="domain" description="CBS" evidence="4">
    <location>
        <begin position="8"/>
        <end position="65"/>
    </location>
</feature>